<comment type="caution">
    <text evidence="1">The sequence shown here is derived from an EMBL/GenBank/DDBJ whole genome shotgun (WGS) entry which is preliminary data.</text>
</comment>
<protein>
    <submittedName>
        <fullName evidence="1">Uncharacterized protein</fullName>
    </submittedName>
</protein>
<sequence>LLARAPSPKNASIAADDVKKPQTYLLATVDSGNDRPHNRSLPIPLLTGKHMVTIS</sequence>
<dbReference type="InParanoid" id="A0A2P5EJH3"/>
<keyword evidence="2" id="KW-1185">Reference proteome</keyword>
<organism evidence="1 2">
    <name type="scientific">Trema orientale</name>
    <name type="common">Charcoal tree</name>
    <name type="synonym">Celtis orientalis</name>
    <dbReference type="NCBI Taxonomy" id="63057"/>
    <lineage>
        <taxon>Eukaryota</taxon>
        <taxon>Viridiplantae</taxon>
        <taxon>Streptophyta</taxon>
        <taxon>Embryophyta</taxon>
        <taxon>Tracheophyta</taxon>
        <taxon>Spermatophyta</taxon>
        <taxon>Magnoliopsida</taxon>
        <taxon>eudicotyledons</taxon>
        <taxon>Gunneridae</taxon>
        <taxon>Pentapetalae</taxon>
        <taxon>rosids</taxon>
        <taxon>fabids</taxon>
        <taxon>Rosales</taxon>
        <taxon>Cannabaceae</taxon>
        <taxon>Trema</taxon>
    </lineage>
</organism>
<dbReference type="Proteomes" id="UP000237000">
    <property type="component" value="Unassembled WGS sequence"/>
</dbReference>
<accession>A0A2P5EJH3</accession>
<reference evidence="2" key="1">
    <citation type="submission" date="2016-06" db="EMBL/GenBank/DDBJ databases">
        <title>Parallel loss of symbiosis genes in relatives of nitrogen-fixing non-legume Parasponia.</title>
        <authorList>
            <person name="Van Velzen R."/>
            <person name="Holmer R."/>
            <person name="Bu F."/>
            <person name="Rutten L."/>
            <person name="Van Zeijl A."/>
            <person name="Liu W."/>
            <person name="Santuari L."/>
            <person name="Cao Q."/>
            <person name="Sharma T."/>
            <person name="Shen D."/>
            <person name="Roswanjaya Y."/>
            <person name="Wardhani T."/>
            <person name="Kalhor M.S."/>
            <person name="Jansen J."/>
            <person name="Van den Hoogen J."/>
            <person name="Gungor B."/>
            <person name="Hartog M."/>
            <person name="Hontelez J."/>
            <person name="Verver J."/>
            <person name="Yang W.-C."/>
            <person name="Schijlen E."/>
            <person name="Repin R."/>
            <person name="Schilthuizen M."/>
            <person name="Schranz E."/>
            <person name="Heidstra R."/>
            <person name="Miyata K."/>
            <person name="Fedorova E."/>
            <person name="Kohlen W."/>
            <person name="Bisseling T."/>
            <person name="Smit S."/>
            <person name="Geurts R."/>
        </authorList>
    </citation>
    <scope>NUCLEOTIDE SEQUENCE [LARGE SCALE GENOMIC DNA]</scope>
    <source>
        <strain evidence="2">cv. RG33-2</strain>
    </source>
</reference>
<gene>
    <name evidence="1" type="ORF">TorRG33x02_185530</name>
</gene>
<dbReference type="AlphaFoldDB" id="A0A2P5EJH3"/>
<name>A0A2P5EJH3_TREOI</name>
<evidence type="ECO:0000313" key="2">
    <source>
        <dbReference type="Proteomes" id="UP000237000"/>
    </source>
</evidence>
<proteinExistence type="predicted"/>
<evidence type="ECO:0000313" key="1">
    <source>
        <dbReference type="EMBL" id="PON85697.1"/>
    </source>
</evidence>
<dbReference type="OrthoDB" id="10351260at2759"/>
<dbReference type="EMBL" id="JXTC01000144">
    <property type="protein sequence ID" value="PON85697.1"/>
    <property type="molecule type" value="Genomic_DNA"/>
</dbReference>
<feature type="non-terminal residue" evidence="1">
    <location>
        <position position="1"/>
    </location>
</feature>